<dbReference type="KEGG" id="spu:115927647"/>
<feature type="region of interest" description="Disordered" evidence="2">
    <location>
        <begin position="170"/>
        <end position="334"/>
    </location>
</feature>
<dbReference type="RefSeq" id="XP_030849632.1">
    <property type="nucleotide sequence ID" value="XM_030993772.1"/>
</dbReference>
<sequence length="381" mass="42954">MAESSKKQRRANWEVTEKHYLLELIVESVEVIENKKNDYEANVAKNDEWSRIHLMFQARYRRELKELKEQWKRMKLVAKNEWSVWSSGRRLTGGGPAPKSPSAITTFIHNLIPQDFRQIKNSFDCDAEITVNNEEAVTALRYLAGERQEFTCSSFGMDGIESNRDMTLLQLNDPTDDPIITHPSTSTSSSSNPSTSSLQPSKHSTSISHRSQASTSSSTTHTPLPTDRTKRSRTNTPPLAAQASTSSLQPSRHLFQASTSSSNTHTPLSADRTNRSRTNTPPLAAQASTSSLQPSRHLFQASTSSSNTHTPLSADRTKRPRTRTPSPAPNPSLSFDASLLEFAQKEHDLKIQHLNREHEKRMEILELEQRFHSKKLELLEL</sequence>
<name>A0A7M7PD52_STRPU</name>
<evidence type="ECO:0000259" key="3">
    <source>
        <dbReference type="Pfam" id="PF13873"/>
    </source>
</evidence>
<keyword evidence="1" id="KW-0175">Coiled coil</keyword>
<keyword evidence="5" id="KW-1185">Reference proteome</keyword>
<dbReference type="InterPro" id="IPR028002">
    <property type="entry name" value="Myb_DNA-bind_5"/>
</dbReference>
<proteinExistence type="predicted"/>
<evidence type="ECO:0000256" key="2">
    <source>
        <dbReference type="SAM" id="MobiDB-lite"/>
    </source>
</evidence>
<feature type="compositionally biased region" description="Polar residues" evidence="2">
    <location>
        <begin position="234"/>
        <end position="267"/>
    </location>
</feature>
<organism evidence="4 5">
    <name type="scientific">Strongylocentrotus purpuratus</name>
    <name type="common">Purple sea urchin</name>
    <dbReference type="NCBI Taxonomy" id="7668"/>
    <lineage>
        <taxon>Eukaryota</taxon>
        <taxon>Metazoa</taxon>
        <taxon>Echinodermata</taxon>
        <taxon>Eleutherozoa</taxon>
        <taxon>Echinozoa</taxon>
        <taxon>Echinoidea</taxon>
        <taxon>Euechinoidea</taxon>
        <taxon>Echinacea</taxon>
        <taxon>Camarodonta</taxon>
        <taxon>Echinidea</taxon>
        <taxon>Strongylocentrotidae</taxon>
        <taxon>Strongylocentrotus</taxon>
    </lineage>
</organism>
<dbReference type="GeneID" id="115927647"/>
<evidence type="ECO:0000313" key="5">
    <source>
        <dbReference type="Proteomes" id="UP000007110"/>
    </source>
</evidence>
<dbReference type="PANTHER" id="PTHR21411">
    <property type="entry name" value="APONTIC"/>
    <property type="match status" value="1"/>
</dbReference>
<reference evidence="5" key="1">
    <citation type="submission" date="2015-02" db="EMBL/GenBank/DDBJ databases">
        <title>Genome sequencing for Strongylocentrotus purpuratus.</title>
        <authorList>
            <person name="Murali S."/>
            <person name="Liu Y."/>
            <person name="Vee V."/>
            <person name="English A."/>
            <person name="Wang M."/>
            <person name="Skinner E."/>
            <person name="Han Y."/>
            <person name="Muzny D.M."/>
            <person name="Worley K.C."/>
            <person name="Gibbs R.A."/>
        </authorList>
    </citation>
    <scope>NUCLEOTIDE SEQUENCE</scope>
</reference>
<dbReference type="PANTHER" id="PTHR21411:SF0">
    <property type="entry name" value="REGULATORY PROTEIN ZESTE"/>
    <property type="match status" value="1"/>
</dbReference>
<evidence type="ECO:0000313" key="4">
    <source>
        <dbReference type="EnsemblMetazoa" id="XP_030849632"/>
    </source>
</evidence>
<accession>A0A7M7PD52</accession>
<dbReference type="OMA" id="TDYNNVH"/>
<feature type="compositionally biased region" description="Low complexity" evidence="2">
    <location>
        <begin position="183"/>
        <end position="222"/>
    </location>
</feature>
<feature type="compositionally biased region" description="Polar residues" evidence="2">
    <location>
        <begin position="276"/>
        <end position="311"/>
    </location>
</feature>
<dbReference type="Pfam" id="PF13873">
    <property type="entry name" value="Myb_DNA-bind_5"/>
    <property type="match status" value="1"/>
</dbReference>
<dbReference type="InParanoid" id="A0A7M7PD52"/>
<feature type="domain" description="Myb/SANT-like DNA-binding" evidence="3">
    <location>
        <begin position="9"/>
        <end position="81"/>
    </location>
</feature>
<dbReference type="OrthoDB" id="6084504at2759"/>
<evidence type="ECO:0000256" key="1">
    <source>
        <dbReference type="SAM" id="Coils"/>
    </source>
</evidence>
<reference evidence="4" key="2">
    <citation type="submission" date="2021-01" db="UniProtKB">
        <authorList>
            <consortium name="EnsemblMetazoa"/>
        </authorList>
    </citation>
    <scope>IDENTIFICATION</scope>
</reference>
<feature type="coiled-coil region" evidence="1">
    <location>
        <begin position="22"/>
        <end position="81"/>
    </location>
</feature>
<dbReference type="Proteomes" id="UP000007110">
    <property type="component" value="Unassembled WGS sequence"/>
</dbReference>
<dbReference type="AlphaFoldDB" id="A0A7M7PD52"/>
<dbReference type="EnsemblMetazoa" id="XM_030993772">
    <property type="protein sequence ID" value="XP_030849632"/>
    <property type="gene ID" value="LOC115927647"/>
</dbReference>
<protein>
    <recommendedName>
        <fullName evidence="3">Myb/SANT-like DNA-binding domain-containing protein</fullName>
    </recommendedName>
</protein>